<sequence length="863" mass="95504">MIRPALLSLAFGLSAFSQELLPQHVHLQPEGSWADFPALTTAKDGTPWVAYVQWDGKDDSLYVAKLAGGALQMVQSLGQGIIHQPAIATDGKGDVHVIWSQVNDKNLMELHTAVVHEGVLGDIFVLATSPNGGNAFAKAATDASGKVWLVWQGMRGKLADVFCRVFDPAKGEWSAEIQITHDAAGDWEPCVAFAGDAAWVLFDSSRGNEFNIYAAPISADLKVGETKQLIATDRYEGRVSAVGAKDGKGIWLACERGNQQWGLDMRAHGHPQGLNGRKDTVIAYLDLASGKVEELPNPDALFAELPGPQPMQPGGPRGNNPKAKAKAEQQAKAKAAKDKEVGRAAANEVAAVNVPHIMLDSAGRPWLTVRYFKSYAWRLALTRYDAATKQWTKPYAIPDSVYSQDRQTAHVLGKDGSLWIAWPSDGRTSKLQLNTGIHLAKVATDLEVPLVAASESKPRVPFPAYINAVTPERAQDDRHTWTHDGVTYKLYWGDYHRHTDVSNCITANDGCVLEQFRYAWDMGKLDTLGTSDHTDIAKIYTPYEWWLNQKLVDVFYSPGFFMSMYAYEREQKWPYGHRNIVFAQRGGPIVYIQRKNYLASPWQQLFPVKTEGTPELHPTELWDVLTRYGKPVTAISHTGATSMGTDWDQIPPIDHRVENVLEIFQGARVSYEGLNAPQPTVGMREGEPYNHASTVIGKPVVGEPIRSFTEKNNGVYQHALELGHKLGVWADSDHISTHTSYGGVYVKDFTREGIIEGLNARRTIAATDKIFVEFTCSGKLLGTEIAVTGKPVLKFSIDGTASIKRVTLVRNEQNYHQWEPNTLKAAETFTDEAPLPGENRYYLRVEQTDGNMAWSSPVWAQVK</sequence>
<evidence type="ECO:0000256" key="1">
    <source>
        <dbReference type="SAM" id="MobiDB-lite"/>
    </source>
</evidence>
<evidence type="ECO:0000313" key="2">
    <source>
        <dbReference type="EMBL" id="GEP40719.1"/>
    </source>
</evidence>
<organism evidence="2 3">
    <name type="scientific">Brevifollis gellanilyticus</name>
    <dbReference type="NCBI Taxonomy" id="748831"/>
    <lineage>
        <taxon>Bacteria</taxon>
        <taxon>Pseudomonadati</taxon>
        <taxon>Verrucomicrobiota</taxon>
        <taxon>Verrucomicrobiia</taxon>
        <taxon>Verrucomicrobiales</taxon>
        <taxon>Verrucomicrobiaceae</taxon>
    </lineage>
</organism>
<dbReference type="SUPFAM" id="SSF82171">
    <property type="entry name" value="DPP6 N-terminal domain-like"/>
    <property type="match status" value="1"/>
</dbReference>
<feature type="compositionally biased region" description="Low complexity" evidence="1">
    <location>
        <begin position="314"/>
        <end position="324"/>
    </location>
</feature>
<dbReference type="AlphaFoldDB" id="A0A512M1W8"/>
<dbReference type="EMBL" id="BKAG01000001">
    <property type="protein sequence ID" value="GEP40719.1"/>
    <property type="molecule type" value="Genomic_DNA"/>
</dbReference>
<proteinExistence type="predicted"/>
<gene>
    <name evidence="2" type="ORF">BGE01nite_00100</name>
</gene>
<dbReference type="Gene3D" id="3.20.20.140">
    <property type="entry name" value="Metal-dependent hydrolases"/>
    <property type="match status" value="1"/>
</dbReference>
<dbReference type="Proteomes" id="UP000321577">
    <property type="component" value="Unassembled WGS sequence"/>
</dbReference>
<evidence type="ECO:0008006" key="4">
    <source>
        <dbReference type="Google" id="ProtNLM"/>
    </source>
</evidence>
<comment type="caution">
    <text evidence="2">The sequence shown here is derived from an EMBL/GenBank/DDBJ whole genome shotgun (WGS) entry which is preliminary data.</text>
</comment>
<accession>A0A512M1W8</accession>
<protein>
    <recommendedName>
        <fullName evidence="4">DUF3604 domain-containing protein</fullName>
    </recommendedName>
</protein>
<feature type="region of interest" description="Disordered" evidence="1">
    <location>
        <begin position="299"/>
        <end position="330"/>
    </location>
</feature>
<keyword evidence="3" id="KW-1185">Reference proteome</keyword>
<dbReference type="RefSeq" id="WP_146848213.1">
    <property type="nucleotide sequence ID" value="NZ_BKAG01000001.1"/>
</dbReference>
<dbReference type="InterPro" id="IPR011042">
    <property type="entry name" value="6-blade_b-propeller_TolB-like"/>
</dbReference>
<dbReference type="Gene3D" id="2.120.10.30">
    <property type="entry name" value="TolB, C-terminal domain"/>
    <property type="match status" value="1"/>
</dbReference>
<dbReference type="OrthoDB" id="543560at2"/>
<reference evidence="2 3" key="1">
    <citation type="submission" date="2019-07" db="EMBL/GenBank/DDBJ databases">
        <title>Whole genome shotgun sequence of Brevifollis gellanilyticus NBRC 108608.</title>
        <authorList>
            <person name="Hosoyama A."/>
            <person name="Uohara A."/>
            <person name="Ohji S."/>
            <person name="Ichikawa N."/>
        </authorList>
    </citation>
    <scope>NUCLEOTIDE SEQUENCE [LARGE SCALE GENOMIC DNA]</scope>
    <source>
        <strain evidence="2 3">NBRC 108608</strain>
    </source>
</reference>
<name>A0A512M1W8_9BACT</name>
<evidence type="ECO:0000313" key="3">
    <source>
        <dbReference type="Proteomes" id="UP000321577"/>
    </source>
</evidence>